<feature type="compositionally biased region" description="Basic and acidic residues" evidence="1">
    <location>
        <begin position="297"/>
        <end position="310"/>
    </location>
</feature>
<feature type="region of interest" description="Disordered" evidence="1">
    <location>
        <begin position="279"/>
        <end position="310"/>
    </location>
</feature>
<organism evidence="3 4">
    <name type="scientific">Urechidicola vernalis</name>
    <dbReference type="NCBI Taxonomy" id="3075600"/>
    <lineage>
        <taxon>Bacteria</taxon>
        <taxon>Pseudomonadati</taxon>
        <taxon>Bacteroidota</taxon>
        <taxon>Flavobacteriia</taxon>
        <taxon>Flavobacteriales</taxon>
        <taxon>Flavobacteriaceae</taxon>
        <taxon>Urechidicola</taxon>
    </lineage>
</organism>
<evidence type="ECO:0000256" key="2">
    <source>
        <dbReference type="SAM" id="SignalP"/>
    </source>
</evidence>
<sequence>MKAVKLLLSVLAMTFLVSCSSDNDIPPPVEPISLYELLAEYEVWYVDYGKSYGTGDVYYVAQAFTLSYLNGVMHANNNLVGIGETGNGLGIDVGTYDTNGMTLITNHNIDGRIDFHVKQLNVNTIELYNFEEDVTYVLEGFQTTTFDYDGLFYDNLDLMVQEYDGWEKTYVSDDGDLNPFDDENYLTFFYEDGDNTFLSSIDETGLEIGDVIWDYQGLYNIIIDSQILTLNYDGGDTEKFDLTVINDNVLEMYHLSSGTTYQFTGRGFNLIEKRNLRKKESANSDKSVRNGSKKRTKVDSRTILGEKHLK</sequence>
<dbReference type="RefSeq" id="WP_311593738.1">
    <property type="nucleotide sequence ID" value="NZ_JAVRHV010000005.1"/>
</dbReference>
<gene>
    <name evidence="3" type="ORF">RM519_10375</name>
</gene>
<proteinExistence type="predicted"/>
<feature type="signal peptide" evidence="2">
    <location>
        <begin position="1"/>
        <end position="23"/>
    </location>
</feature>
<dbReference type="Proteomes" id="UP001252186">
    <property type="component" value="Unassembled WGS sequence"/>
</dbReference>
<keyword evidence="4" id="KW-1185">Reference proteome</keyword>
<protein>
    <recommendedName>
        <fullName evidence="5">Nicotinic acid mononucleotide adenyltransferase</fullName>
    </recommendedName>
</protein>
<name>A0ABU2Y634_9FLAO</name>
<keyword evidence="2" id="KW-0732">Signal</keyword>
<evidence type="ECO:0000256" key="1">
    <source>
        <dbReference type="SAM" id="MobiDB-lite"/>
    </source>
</evidence>
<dbReference type="PROSITE" id="PS51257">
    <property type="entry name" value="PROKAR_LIPOPROTEIN"/>
    <property type="match status" value="1"/>
</dbReference>
<dbReference type="EMBL" id="JAVRHV010000005">
    <property type="protein sequence ID" value="MDT0553651.1"/>
    <property type="molecule type" value="Genomic_DNA"/>
</dbReference>
<feature type="chain" id="PRO_5046825442" description="Nicotinic acid mononucleotide adenyltransferase" evidence="2">
    <location>
        <begin position="24"/>
        <end position="310"/>
    </location>
</feature>
<reference evidence="3 4" key="1">
    <citation type="submission" date="2023-09" db="EMBL/GenBank/DDBJ databases">
        <authorList>
            <person name="Rey-Velasco X."/>
        </authorList>
    </citation>
    <scope>NUCLEOTIDE SEQUENCE [LARGE SCALE GENOMIC DNA]</scope>
    <source>
        <strain evidence="3 4">P050</strain>
    </source>
</reference>
<feature type="compositionally biased region" description="Basic and acidic residues" evidence="1">
    <location>
        <begin position="279"/>
        <end position="288"/>
    </location>
</feature>
<comment type="caution">
    <text evidence="3">The sequence shown here is derived from an EMBL/GenBank/DDBJ whole genome shotgun (WGS) entry which is preliminary data.</text>
</comment>
<evidence type="ECO:0000313" key="3">
    <source>
        <dbReference type="EMBL" id="MDT0553651.1"/>
    </source>
</evidence>
<evidence type="ECO:0000313" key="4">
    <source>
        <dbReference type="Proteomes" id="UP001252186"/>
    </source>
</evidence>
<evidence type="ECO:0008006" key="5">
    <source>
        <dbReference type="Google" id="ProtNLM"/>
    </source>
</evidence>
<accession>A0ABU2Y634</accession>